<dbReference type="EMBL" id="CAUOFW020001947">
    <property type="protein sequence ID" value="CAK9149819.1"/>
    <property type="molecule type" value="Genomic_DNA"/>
</dbReference>
<feature type="compositionally biased region" description="Basic and acidic residues" evidence="1">
    <location>
        <begin position="1"/>
        <end position="12"/>
    </location>
</feature>
<name>A0ABC8RXV6_9AQUA</name>
<evidence type="ECO:0000256" key="1">
    <source>
        <dbReference type="SAM" id="MobiDB-lite"/>
    </source>
</evidence>
<comment type="caution">
    <text evidence="2">The sequence shown here is derived from an EMBL/GenBank/DDBJ whole genome shotgun (WGS) entry which is preliminary data.</text>
</comment>
<organism evidence="2 3">
    <name type="scientific">Ilex paraguariensis</name>
    <name type="common">yerba mate</name>
    <dbReference type="NCBI Taxonomy" id="185542"/>
    <lineage>
        <taxon>Eukaryota</taxon>
        <taxon>Viridiplantae</taxon>
        <taxon>Streptophyta</taxon>
        <taxon>Embryophyta</taxon>
        <taxon>Tracheophyta</taxon>
        <taxon>Spermatophyta</taxon>
        <taxon>Magnoliopsida</taxon>
        <taxon>eudicotyledons</taxon>
        <taxon>Gunneridae</taxon>
        <taxon>Pentapetalae</taxon>
        <taxon>asterids</taxon>
        <taxon>campanulids</taxon>
        <taxon>Aquifoliales</taxon>
        <taxon>Aquifoliaceae</taxon>
        <taxon>Ilex</taxon>
    </lineage>
</organism>
<gene>
    <name evidence="2" type="ORF">ILEXP_LOCUS17904</name>
</gene>
<keyword evidence="3" id="KW-1185">Reference proteome</keyword>
<evidence type="ECO:0000313" key="3">
    <source>
        <dbReference type="Proteomes" id="UP001642360"/>
    </source>
</evidence>
<protein>
    <submittedName>
        <fullName evidence="2">Uncharacterized protein</fullName>
    </submittedName>
</protein>
<feature type="region of interest" description="Disordered" evidence="1">
    <location>
        <begin position="1"/>
        <end position="29"/>
    </location>
</feature>
<dbReference type="AlphaFoldDB" id="A0ABC8RXV6"/>
<sequence length="131" mass="13986">MGGGDHSSKDEIFQQNQEGVEEGRNGVQQRSVRELQVASFNMASRKSKELPKEIVSDALVEQQKEAGDLVSVASGHEAVGLPRLGEEVIGEGVNLNKVVSIPSLDVGSTQVDLSIKIVDKGQNIVFESVAT</sequence>
<dbReference type="Proteomes" id="UP001642360">
    <property type="component" value="Unassembled WGS sequence"/>
</dbReference>
<reference evidence="2 3" key="1">
    <citation type="submission" date="2024-02" db="EMBL/GenBank/DDBJ databases">
        <authorList>
            <person name="Vignale AGUSTIN F."/>
            <person name="Sosa J E."/>
            <person name="Modenutti C."/>
        </authorList>
    </citation>
    <scope>NUCLEOTIDE SEQUENCE [LARGE SCALE GENOMIC DNA]</scope>
</reference>
<evidence type="ECO:0000313" key="2">
    <source>
        <dbReference type="EMBL" id="CAK9149819.1"/>
    </source>
</evidence>
<accession>A0ABC8RXV6</accession>
<proteinExistence type="predicted"/>